<gene>
    <name evidence="2" type="ORF">PaG_04726</name>
</gene>
<dbReference type="OrthoDB" id="3983163at2759"/>
<dbReference type="EMBL" id="AWNI01000022">
    <property type="protein sequence ID" value="ETS60813.1"/>
    <property type="molecule type" value="Genomic_DNA"/>
</dbReference>
<dbReference type="AlphaFoldDB" id="W3VGP1"/>
<evidence type="ECO:0000313" key="2">
    <source>
        <dbReference type="EMBL" id="ETS60813.1"/>
    </source>
</evidence>
<accession>W3VGP1</accession>
<feature type="region of interest" description="Disordered" evidence="1">
    <location>
        <begin position="77"/>
        <end position="149"/>
    </location>
</feature>
<keyword evidence="3" id="KW-1185">Reference proteome</keyword>
<organism evidence="2 3">
    <name type="scientific">Moesziomyces aphidis</name>
    <name type="common">Pseudozyma aphidis</name>
    <dbReference type="NCBI Taxonomy" id="84754"/>
    <lineage>
        <taxon>Eukaryota</taxon>
        <taxon>Fungi</taxon>
        <taxon>Dikarya</taxon>
        <taxon>Basidiomycota</taxon>
        <taxon>Ustilaginomycotina</taxon>
        <taxon>Ustilaginomycetes</taxon>
        <taxon>Ustilaginales</taxon>
        <taxon>Ustilaginaceae</taxon>
        <taxon>Moesziomyces</taxon>
    </lineage>
</organism>
<reference evidence="2 3" key="1">
    <citation type="journal article" date="2014" name="Genome Announc.">
        <title>Genome sequence of the basidiomycetous fungus Pseudozyma aphidis DSM70725, an efficient producer of biosurfactant mannosylerythritol lipids.</title>
        <authorList>
            <person name="Lorenz S."/>
            <person name="Guenther M."/>
            <person name="Grumaz C."/>
            <person name="Rupp S."/>
            <person name="Zibek S."/>
            <person name="Sohn K."/>
        </authorList>
    </citation>
    <scope>NUCLEOTIDE SEQUENCE [LARGE SCALE GENOMIC DNA]</scope>
    <source>
        <strain evidence="3">ATCC 32657 / CBS 517.83 / DSM 70725 / JCM 10318 / NBRC 10182 / NRRL Y-7954 / St-0401</strain>
    </source>
</reference>
<comment type="caution">
    <text evidence="2">The sequence shown here is derived from an EMBL/GenBank/DDBJ whole genome shotgun (WGS) entry which is preliminary data.</text>
</comment>
<evidence type="ECO:0000313" key="3">
    <source>
        <dbReference type="Proteomes" id="UP000019462"/>
    </source>
</evidence>
<dbReference type="GO" id="GO:0042720">
    <property type="term" value="C:mitochondrial inner membrane peptidase complex"/>
    <property type="evidence" value="ECO:0007669"/>
    <property type="project" value="InterPro"/>
</dbReference>
<name>W3VGP1_MOEAP</name>
<evidence type="ECO:0000256" key="1">
    <source>
        <dbReference type="SAM" id="MobiDB-lite"/>
    </source>
</evidence>
<protein>
    <submittedName>
        <fullName evidence="2">Uncharacterized protein</fullName>
    </submittedName>
</protein>
<sequence>MRGLSALLDENNSSDASARRGRSNQSSTLTLRQRYLFTTCTIITMNVWSTTAAASVLKGTSLQGLSVARRVGTVRYQSRGAPSRDASQPAPPAQPAAPASSPAAPRAKPAGGEDERSRLARLQAQRLEELNRGRAGGARGGARSNRPEQRWSNRTLIALATSVGACTYLMGTYHGYNAGKAHVIEQAQAPVDSPTPSATSSAAATIGISASSVGFAERAVTSLSDLVAPLMPFRSLASPVHCEQGQTDAQTRARTPDCRLVELTQYHCDLHPTRVVCQPIDRIFRICKGRPAVEVSHIVEFDESAKPYLPADLSEAMPPSQHWHELRSPDL</sequence>
<dbReference type="HOGENOM" id="CLU_082764_0_0_1"/>
<feature type="region of interest" description="Disordered" evidence="1">
    <location>
        <begin position="1"/>
        <end position="27"/>
    </location>
</feature>
<feature type="compositionally biased region" description="Low complexity" evidence="1">
    <location>
        <begin position="96"/>
        <end position="110"/>
    </location>
</feature>
<dbReference type="Pfam" id="PF11093">
    <property type="entry name" value="Mitochondr_Som1"/>
    <property type="match status" value="1"/>
</dbReference>
<dbReference type="Proteomes" id="UP000019462">
    <property type="component" value="Unassembled WGS sequence"/>
</dbReference>
<dbReference type="InterPro" id="IPR024645">
    <property type="entry name" value="Mitochondr_Som1"/>
</dbReference>
<proteinExistence type="predicted"/>